<proteinExistence type="predicted"/>
<dbReference type="OrthoDB" id="10263222at2759"/>
<dbReference type="GO" id="GO:0000470">
    <property type="term" value="P:maturation of LSU-rRNA"/>
    <property type="evidence" value="ECO:0007669"/>
    <property type="project" value="TreeGrafter"/>
</dbReference>
<reference evidence="1" key="2">
    <citation type="submission" date="2020-11" db="EMBL/GenBank/DDBJ databases">
        <authorList>
            <consortium name="DOE Joint Genome Institute"/>
            <person name="Kuo A."/>
            <person name="Miyauchi S."/>
            <person name="Kiss E."/>
            <person name="Drula E."/>
            <person name="Kohler A."/>
            <person name="Sanchez-Garcia M."/>
            <person name="Andreopoulos B."/>
            <person name="Barry K.W."/>
            <person name="Bonito G."/>
            <person name="Buee M."/>
            <person name="Carver A."/>
            <person name="Chen C."/>
            <person name="Cichocki N."/>
            <person name="Clum A."/>
            <person name="Culley D."/>
            <person name="Crous P.W."/>
            <person name="Fauchery L."/>
            <person name="Girlanda M."/>
            <person name="Hayes R."/>
            <person name="Keri Z."/>
            <person name="Labutti K."/>
            <person name="Lipzen A."/>
            <person name="Lombard V."/>
            <person name="Magnuson J."/>
            <person name="Maillard F."/>
            <person name="Morin E."/>
            <person name="Murat C."/>
            <person name="Nolan M."/>
            <person name="Ohm R."/>
            <person name="Pangilinan J."/>
            <person name="Pereira M."/>
            <person name="Perotto S."/>
            <person name="Peter M."/>
            <person name="Riley R."/>
            <person name="Sitrit Y."/>
            <person name="Stielow B."/>
            <person name="Szollosi G."/>
            <person name="Zifcakova L."/>
            <person name="Stursova M."/>
            <person name="Spatafora J.W."/>
            <person name="Tedersoo L."/>
            <person name="Vaario L.-M."/>
            <person name="Yamada A."/>
            <person name="Yan M."/>
            <person name="Wang P."/>
            <person name="Xu J."/>
            <person name="Bruns T."/>
            <person name="Baldrian P."/>
            <person name="Vilgalys R."/>
            <person name="Henrissat B."/>
            <person name="Grigoriev I.V."/>
            <person name="Hibbett D."/>
            <person name="Nagy L.G."/>
            <person name="Martin F.M."/>
        </authorList>
    </citation>
    <scope>NUCLEOTIDE SEQUENCE</scope>
    <source>
        <strain evidence="1">UH-Tt-Lm1</strain>
    </source>
</reference>
<gene>
    <name evidence="1" type="ORF">BJ322DRAFT_1057484</name>
</gene>
<organism evidence="1 2">
    <name type="scientific">Thelephora terrestris</name>
    <dbReference type="NCBI Taxonomy" id="56493"/>
    <lineage>
        <taxon>Eukaryota</taxon>
        <taxon>Fungi</taxon>
        <taxon>Dikarya</taxon>
        <taxon>Basidiomycota</taxon>
        <taxon>Agaricomycotina</taxon>
        <taxon>Agaricomycetes</taxon>
        <taxon>Thelephorales</taxon>
        <taxon>Thelephoraceae</taxon>
        <taxon>Thelephora</taxon>
    </lineage>
</organism>
<dbReference type="Pfam" id="PF04031">
    <property type="entry name" value="Las1"/>
    <property type="match status" value="1"/>
</dbReference>
<evidence type="ECO:0000313" key="2">
    <source>
        <dbReference type="Proteomes" id="UP000736335"/>
    </source>
</evidence>
<dbReference type="EMBL" id="WIUZ02000006">
    <property type="protein sequence ID" value="KAF9786025.1"/>
    <property type="molecule type" value="Genomic_DNA"/>
</dbReference>
<name>A0A9P6L7U2_9AGAM</name>
<dbReference type="PANTHER" id="PTHR15002:SF0">
    <property type="entry name" value="RIBOSOMAL BIOGENESIS PROTEIN LAS1L"/>
    <property type="match status" value="1"/>
</dbReference>
<dbReference type="Proteomes" id="UP000736335">
    <property type="component" value="Unassembled WGS sequence"/>
</dbReference>
<comment type="caution">
    <text evidence="1">The sequence shown here is derived from an EMBL/GenBank/DDBJ whole genome shotgun (WGS) entry which is preliminary data.</text>
</comment>
<sequence>MRLPRRVPWASPSELEQLCSWIYSDETDLHSKQLAVNKLSAWKSITQLSHALESTLGLLTVTLQDGLASQPSSSAVLSGYNLRQCYSTAIIRLVNGLVDPLQSGVYARSIASIAAQLGLPGWLVEVRHAATHEELPSLEVLREAAHESLRWLLHNYFMPELHPSSAEPDNRQPLRSAAPLLKRYSVLMKVVTRDTSLKQKYQHEIESVLRDVERWIAEAKTAVDISSGNLGWEGVEWDGSTVDSAPVVKEKLALEALCENLMEKGALVPLAKKKRTLDARSYHPPRAVVSIWMPLIHHVESLHAGFMVVLVTQLTSQLLNEPVAPVPGTPSARDSSYDSFISAWAVYLLDTQTLSAVEMNQGLMNIIPIVMGGLGPLGLGTLPERKTVKVFLKELCKRDARLAEICSALDGTPQHVREWKENDLEVMNERLDALLAHGRPSAPTPALRFTLETSSAAPDSSPIDPVLPPGWSVPGPNSGWRPSPIGVYVPCKT</sequence>
<dbReference type="InterPro" id="IPR007174">
    <property type="entry name" value="Las1"/>
</dbReference>
<evidence type="ECO:0000313" key="1">
    <source>
        <dbReference type="EMBL" id="KAF9786025.1"/>
    </source>
</evidence>
<dbReference type="GO" id="GO:0000460">
    <property type="term" value="P:maturation of 5.8S rRNA"/>
    <property type="evidence" value="ECO:0007669"/>
    <property type="project" value="TreeGrafter"/>
</dbReference>
<dbReference type="GO" id="GO:0090730">
    <property type="term" value="C:Las1 complex"/>
    <property type="evidence" value="ECO:0007669"/>
    <property type="project" value="InterPro"/>
</dbReference>
<dbReference type="PANTHER" id="PTHR15002">
    <property type="entry name" value="RIBOSOMAL BIOGENESIS PROTEIN LAS1L"/>
    <property type="match status" value="1"/>
</dbReference>
<protein>
    <submittedName>
        <fullName evidence="1">Las1-like-domain-containing protein</fullName>
    </submittedName>
</protein>
<keyword evidence="2" id="KW-1185">Reference proteome</keyword>
<reference evidence="1" key="1">
    <citation type="journal article" date="2020" name="Nat. Commun.">
        <title>Large-scale genome sequencing of mycorrhizal fungi provides insights into the early evolution of symbiotic traits.</title>
        <authorList>
            <person name="Miyauchi S."/>
            <person name="Kiss E."/>
            <person name="Kuo A."/>
            <person name="Drula E."/>
            <person name="Kohler A."/>
            <person name="Sanchez-Garcia M."/>
            <person name="Morin E."/>
            <person name="Andreopoulos B."/>
            <person name="Barry K.W."/>
            <person name="Bonito G."/>
            <person name="Buee M."/>
            <person name="Carver A."/>
            <person name="Chen C."/>
            <person name="Cichocki N."/>
            <person name="Clum A."/>
            <person name="Culley D."/>
            <person name="Crous P.W."/>
            <person name="Fauchery L."/>
            <person name="Girlanda M."/>
            <person name="Hayes R.D."/>
            <person name="Keri Z."/>
            <person name="LaButti K."/>
            <person name="Lipzen A."/>
            <person name="Lombard V."/>
            <person name="Magnuson J."/>
            <person name="Maillard F."/>
            <person name="Murat C."/>
            <person name="Nolan M."/>
            <person name="Ohm R.A."/>
            <person name="Pangilinan J."/>
            <person name="Pereira M.F."/>
            <person name="Perotto S."/>
            <person name="Peter M."/>
            <person name="Pfister S."/>
            <person name="Riley R."/>
            <person name="Sitrit Y."/>
            <person name="Stielow J.B."/>
            <person name="Szollosi G."/>
            <person name="Zifcakova L."/>
            <person name="Stursova M."/>
            <person name="Spatafora J.W."/>
            <person name="Tedersoo L."/>
            <person name="Vaario L.M."/>
            <person name="Yamada A."/>
            <person name="Yan M."/>
            <person name="Wang P."/>
            <person name="Xu J."/>
            <person name="Bruns T."/>
            <person name="Baldrian P."/>
            <person name="Vilgalys R."/>
            <person name="Dunand C."/>
            <person name="Henrissat B."/>
            <person name="Grigoriev I.V."/>
            <person name="Hibbett D."/>
            <person name="Nagy L.G."/>
            <person name="Martin F.M."/>
        </authorList>
    </citation>
    <scope>NUCLEOTIDE SEQUENCE</scope>
    <source>
        <strain evidence="1">UH-Tt-Lm1</strain>
    </source>
</reference>
<dbReference type="GO" id="GO:0004519">
    <property type="term" value="F:endonuclease activity"/>
    <property type="evidence" value="ECO:0007669"/>
    <property type="project" value="InterPro"/>
</dbReference>
<dbReference type="AlphaFoldDB" id="A0A9P6L7U2"/>
<accession>A0A9P6L7U2</accession>
<dbReference type="GO" id="GO:0030687">
    <property type="term" value="C:preribosome, large subunit precursor"/>
    <property type="evidence" value="ECO:0007669"/>
    <property type="project" value="TreeGrafter"/>
</dbReference>